<organism evidence="1 2">
    <name type="scientific">Labeo rohita</name>
    <name type="common">Indian major carp</name>
    <name type="synonym">Cyprinus rohita</name>
    <dbReference type="NCBI Taxonomy" id="84645"/>
    <lineage>
        <taxon>Eukaryota</taxon>
        <taxon>Metazoa</taxon>
        <taxon>Chordata</taxon>
        <taxon>Craniata</taxon>
        <taxon>Vertebrata</taxon>
        <taxon>Euteleostomi</taxon>
        <taxon>Actinopterygii</taxon>
        <taxon>Neopterygii</taxon>
        <taxon>Teleostei</taxon>
        <taxon>Ostariophysi</taxon>
        <taxon>Cypriniformes</taxon>
        <taxon>Cyprinidae</taxon>
        <taxon>Labeoninae</taxon>
        <taxon>Labeonini</taxon>
        <taxon>Labeo</taxon>
    </lineage>
</organism>
<dbReference type="EMBL" id="JACTAM010000015">
    <property type="protein sequence ID" value="KAI2655984.1"/>
    <property type="molecule type" value="Genomic_DNA"/>
</dbReference>
<keyword evidence="2" id="KW-1185">Reference proteome</keyword>
<keyword evidence="1" id="KW-0436">Ligase</keyword>
<evidence type="ECO:0000313" key="2">
    <source>
        <dbReference type="Proteomes" id="UP000830375"/>
    </source>
</evidence>
<accession>A0ABQ8LZB3</accession>
<proteinExistence type="predicted"/>
<protein>
    <submittedName>
        <fullName evidence="1">Aspartate--tRNA(Asp/Asn) ligase</fullName>
    </submittedName>
</protein>
<comment type="caution">
    <text evidence="1">The sequence shown here is derived from an EMBL/GenBank/DDBJ whole genome shotgun (WGS) entry which is preliminary data.</text>
</comment>
<dbReference type="Proteomes" id="UP000830375">
    <property type="component" value="Unassembled WGS sequence"/>
</dbReference>
<gene>
    <name evidence="1" type="ORF">H4Q32_012790</name>
</gene>
<dbReference type="GO" id="GO:0016874">
    <property type="term" value="F:ligase activity"/>
    <property type="evidence" value="ECO:0007669"/>
    <property type="project" value="UniProtKB-KW"/>
</dbReference>
<sequence length="138" mass="16174">MAPRHRLTRTIVPATKDRFTNNLPDLSQLLCVPINTQDLDKMTGNMGTIFSNTLEAVAPIKLKKVREKHTAPWYNSNTHSLKKETRNLERKWRKTNLEVFRIAWKNSMSRYRQALKAARAEHICKLIENNQNNPKFLF</sequence>
<reference evidence="1 2" key="1">
    <citation type="submission" date="2022-01" db="EMBL/GenBank/DDBJ databases">
        <title>A high-quality chromosome-level genome assembly of rohu carp, Labeo rohita.</title>
        <authorList>
            <person name="Arick M.A. II"/>
            <person name="Hsu C.-Y."/>
            <person name="Magbanua Z."/>
            <person name="Pechanova O."/>
            <person name="Grover C."/>
            <person name="Miller E."/>
            <person name="Thrash A."/>
            <person name="Ezzel L."/>
            <person name="Alam S."/>
            <person name="Benzie J."/>
            <person name="Hamilton M."/>
            <person name="Karsi A."/>
            <person name="Lawrence M.L."/>
            <person name="Peterson D.G."/>
        </authorList>
    </citation>
    <scope>NUCLEOTIDE SEQUENCE [LARGE SCALE GENOMIC DNA]</scope>
    <source>
        <strain evidence="2">BAU-BD-2019</strain>
        <tissue evidence="1">Blood</tissue>
    </source>
</reference>
<evidence type="ECO:0000313" key="1">
    <source>
        <dbReference type="EMBL" id="KAI2655984.1"/>
    </source>
</evidence>
<name>A0ABQ8LZB3_LABRO</name>